<reference evidence="9" key="1">
    <citation type="submission" date="2024-07" db="EMBL/GenBank/DDBJ databases">
        <title>Two chromosome-level genome assemblies of Korean endemic species Abeliophyllum distichum and Forsythia ovata (Oleaceae).</title>
        <authorList>
            <person name="Jang H."/>
        </authorList>
    </citation>
    <scope>NUCLEOTIDE SEQUENCE [LARGE SCALE GENOMIC DNA]</scope>
</reference>
<evidence type="ECO:0000256" key="7">
    <source>
        <dbReference type="RuleBase" id="RU004335"/>
    </source>
</evidence>
<keyword evidence="4" id="KW-0732">Signal</keyword>
<dbReference type="InterPro" id="IPR017853">
    <property type="entry name" value="GH"/>
</dbReference>
<dbReference type="AlphaFoldDB" id="A0ABD1VY95"/>
<comment type="similarity">
    <text evidence="2 7">Belongs to the glycosyl hydrolase 17 family.</text>
</comment>
<name>A0ABD1VY95_9LAMI</name>
<keyword evidence="5 8" id="KW-0378">Hydrolase</keyword>
<dbReference type="InterPro" id="IPR000490">
    <property type="entry name" value="Glyco_hydro_17"/>
</dbReference>
<dbReference type="EMBL" id="JBFOLK010000001">
    <property type="protein sequence ID" value="KAL2542196.1"/>
    <property type="molecule type" value="Genomic_DNA"/>
</dbReference>
<evidence type="ECO:0000256" key="6">
    <source>
        <dbReference type="ARBA" id="ARBA00023295"/>
    </source>
</evidence>
<gene>
    <name evidence="8" type="ORF">Adt_03174</name>
</gene>
<comment type="catalytic activity">
    <reaction evidence="1">
        <text>Hydrolysis of (1-&gt;3)-beta-D-glucosidic linkages in (1-&gt;3)-beta-D-glucans.</text>
        <dbReference type="EC" id="3.2.1.39"/>
    </reaction>
</comment>
<dbReference type="GO" id="GO:0042973">
    <property type="term" value="F:glucan endo-1,3-beta-D-glucosidase activity"/>
    <property type="evidence" value="ECO:0007669"/>
    <property type="project" value="UniProtKB-EC"/>
</dbReference>
<keyword evidence="9" id="KW-1185">Reference proteome</keyword>
<sequence length="579" mass="64806">MAIRNGSAGNSSLLSKFLTSWNVFGIIFRDCSHSRKWAYLVPFRRSRCVLRNAGDRSPDAYRAVCAAVYRMAADRYRDYKLKEHNHLKAHGPSRPYDEMSVEDWQKCIDFFTSPTFVIQRSSKNKANRGKAKYSSVQGLKSFSATRYDEFSGDSPNNDHRFAMYEAQLRQMQREIEILKNRIPIVVPAEKENEGKDEGLEGFGFQKEAESLGINYGQIGNNLPPPDKVHDLLQSLNLKKARIYDTNPQILMSFANSNIEIIVTVENEMLSTLTDPQAAFQWVSTHIKPYFPATKITGIAVGNEVFTGDDTALMAYLVPAMVSIHAAFVRLGLDQYIQVSTPNSLSVLSQSYPPSAGCFRLELNGILRELLQFLATTKAPFWINAYPYFAYKNDPNGVSLDYVLFNSKSGMIDPYTNLHYDNMLYAQVDAVIFAIGKMGFSGLEVGVSETGWPSKGDPDESGATVENAAIYNRNLLRRQVENEGTPLRPNMRLEIYVFALFNEDMKPGQTSERNYGLFQPDGTMAYNVGLDTLPTTSSNPSDSISLDSSGTQVKAIDIFLPLLYYSISHAIIDCLINCAA</sequence>
<accession>A0ABD1VY95</accession>
<evidence type="ECO:0000256" key="5">
    <source>
        <dbReference type="ARBA" id="ARBA00022801"/>
    </source>
</evidence>
<dbReference type="InterPro" id="IPR044965">
    <property type="entry name" value="Glyco_hydro_17_plant"/>
</dbReference>
<keyword evidence="6" id="KW-0326">Glycosidase</keyword>
<evidence type="ECO:0000256" key="3">
    <source>
        <dbReference type="ARBA" id="ARBA00012780"/>
    </source>
</evidence>
<dbReference type="PANTHER" id="PTHR32227">
    <property type="entry name" value="GLUCAN ENDO-1,3-BETA-GLUCOSIDASE BG1-RELATED-RELATED"/>
    <property type="match status" value="1"/>
</dbReference>
<organism evidence="8 9">
    <name type="scientific">Abeliophyllum distichum</name>
    <dbReference type="NCBI Taxonomy" id="126358"/>
    <lineage>
        <taxon>Eukaryota</taxon>
        <taxon>Viridiplantae</taxon>
        <taxon>Streptophyta</taxon>
        <taxon>Embryophyta</taxon>
        <taxon>Tracheophyta</taxon>
        <taxon>Spermatophyta</taxon>
        <taxon>Magnoliopsida</taxon>
        <taxon>eudicotyledons</taxon>
        <taxon>Gunneridae</taxon>
        <taxon>Pentapetalae</taxon>
        <taxon>asterids</taxon>
        <taxon>lamiids</taxon>
        <taxon>Lamiales</taxon>
        <taxon>Oleaceae</taxon>
        <taxon>Forsythieae</taxon>
        <taxon>Abeliophyllum</taxon>
    </lineage>
</organism>
<dbReference type="Pfam" id="PF00332">
    <property type="entry name" value="Glyco_hydro_17"/>
    <property type="match status" value="1"/>
</dbReference>
<comment type="caution">
    <text evidence="8">The sequence shown here is derived from an EMBL/GenBank/DDBJ whole genome shotgun (WGS) entry which is preliminary data.</text>
</comment>
<dbReference type="Gene3D" id="3.20.20.80">
    <property type="entry name" value="Glycosidases"/>
    <property type="match status" value="1"/>
</dbReference>
<evidence type="ECO:0000256" key="1">
    <source>
        <dbReference type="ARBA" id="ARBA00000382"/>
    </source>
</evidence>
<evidence type="ECO:0000313" key="8">
    <source>
        <dbReference type="EMBL" id="KAL2542196.1"/>
    </source>
</evidence>
<protein>
    <recommendedName>
        <fullName evidence="3">glucan endo-1,3-beta-D-glucosidase</fullName>
        <ecNumber evidence="3">3.2.1.39</ecNumber>
    </recommendedName>
</protein>
<evidence type="ECO:0000313" key="9">
    <source>
        <dbReference type="Proteomes" id="UP001604336"/>
    </source>
</evidence>
<dbReference type="FunFam" id="3.20.20.80:FF:000005">
    <property type="entry name" value="Glucan endo-1,3-beta-glucosidase 14"/>
    <property type="match status" value="1"/>
</dbReference>
<dbReference type="EC" id="3.2.1.39" evidence="3"/>
<dbReference type="Proteomes" id="UP001604336">
    <property type="component" value="Unassembled WGS sequence"/>
</dbReference>
<proteinExistence type="inferred from homology"/>
<evidence type="ECO:0000256" key="2">
    <source>
        <dbReference type="ARBA" id="ARBA00008773"/>
    </source>
</evidence>
<dbReference type="SUPFAM" id="SSF51445">
    <property type="entry name" value="(Trans)glycosidases"/>
    <property type="match status" value="1"/>
</dbReference>
<evidence type="ECO:0000256" key="4">
    <source>
        <dbReference type="ARBA" id="ARBA00022729"/>
    </source>
</evidence>